<reference evidence="2 3" key="1">
    <citation type="submission" date="2016-07" db="EMBL/GenBank/DDBJ databases">
        <title>Pervasive Adenine N6-methylation of Active Genes in Fungi.</title>
        <authorList>
            <consortium name="DOE Joint Genome Institute"/>
            <person name="Mondo S.J."/>
            <person name="Dannebaum R.O."/>
            <person name="Kuo R.C."/>
            <person name="Labutti K."/>
            <person name="Haridas S."/>
            <person name="Kuo A."/>
            <person name="Salamov A."/>
            <person name="Ahrendt S.R."/>
            <person name="Lipzen A."/>
            <person name="Sullivan W."/>
            <person name="Andreopoulos W.B."/>
            <person name="Clum A."/>
            <person name="Lindquist E."/>
            <person name="Daum C."/>
            <person name="Ramamoorthy G.K."/>
            <person name="Gryganskyi A."/>
            <person name="Culley D."/>
            <person name="Magnuson J.K."/>
            <person name="James T.Y."/>
            <person name="O'Malley M.A."/>
            <person name="Stajich J.E."/>
            <person name="Spatafora J.W."/>
            <person name="Visel A."/>
            <person name="Grigoriev I.V."/>
        </authorList>
    </citation>
    <scope>NUCLEOTIDE SEQUENCE [LARGE SCALE GENOMIC DNA]</scope>
    <source>
        <strain evidence="2 3">CBS 129021</strain>
    </source>
</reference>
<organism evidence="2 3">
    <name type="scientific">Pseudomassariella vexata</name>
    <dbReference type="NCBI Taxonomy" id="1141098"/>
    <lineage>
        <taxon>Eukaryota</taxon>
        <taxon>Fungi</taxon>
        <taxon>Dikarya</taxon>
        <taxon>Ascomycota</taxon>
        <taxon>Pezizomycotina</taxon>
        <taxon>Sordariomycetes</taxon>
        <taxon>Xylariomycetidae</taxon>
        <taxon>Amphisphaeriales</taxon>
        <taxon>Pseudomassariaceae</taxon>
        <taxon>Pseudomassariella</taxon>
    </lineage>
</organism>
<dbReference type="Proteomes" id="UP000193689">
    <property type="component" value="Unassembled WGS sequence"/>
</dbReference>
<sequence>MRIVTYMLGLARDIFILTGRLVTFDFILIIASFGYPPLYIYIPVVPKENILVEAFCQPAMETQHIFTNVWSPPCGGVRIDFVPQPCALALARLPLQQRSAESHGSYFVLYKVVADNERAASPSGQLGLDVDRGLTKTDAVAPHPIYHIENLIRQLWAEVIAILADAHEIPRDKIGITLVFCLH</sequence>
<accession>A0A1Y2DF40</accession>
<feature type="transmembrane region" description="Helical" evidence="1">
    <location>
        <begin position="21"/>
        <end position="42"/>
    </location>
</feature>
<keyword evidence="1" id="KW-1133">Transmembrane helix</keyword>
<gene>
    <name evidence="2" type="ORF">BCR38DRAFT_501598</name>
</gene>
<dbReference type="GeneID" id="63781058"/>
<comment type="caution">
    <text evidence="2">The sequence shown here is derived from an EMBL/GenBank/DDBJ whole genome shotgun (WGS) entry which is preliminary data.</text>
</comment>
<keyword evidence="1" id="KW-0472">Membrane</keyword>
<dbReference type="STRING" id="1141098.A0A1Y2DF40"/>
<proteinExistence type="predicted"/>
<dbReference type="RefSeq" id="XP_040711020.1">
    <property type="nucleotide sequence ID" value="XM_040864846.1"/>
</dbReference>
<evidence type="ECO:0000313" key="3">
    <source>
        <dbReference type="Proteomes" id="UP000193689"/>
    </source>
</evidence>
<evidence type="ECO:0000313" key="2">
    <source>
        <dbReference type="EMBL" id="ORY57891.1"/>
    </source>
</evidence>
<dbReference type="EMBL" id="MCFJ01000018">
    <property type="protein sequence ID" value="ORY57891.1"/>
    <property type="molecule type" value="Genomic_DNA"/>
</dbReference>
<name>A0A1Y2DF40_9PEZI</name>
<keyword evidence="3" id="KW-1185">Reference proteome</keyword>
<keyword evidence="1" id="KW-0812">Transmembrane</keyword>
<dbReference type="InParanoid" id="A0A1Y2DF40"/>
<evidence type="ECO:0000256" key="1">
    <source>
        <dbReference type="SAM" id="Phobius"/>
    </source>
</evidence>
<dbReference type="AlphaFoldDB" id="A0A1Y2DF40"/>
<protein>
    <submittedName>
        <fullName evidence="2">Uncharacterized protein</fullName>
    </submittedName>
</protein>